<dbReference type="InterPro" id="IPR046342">
    <property type="entry name" value="CBS_dom_sf"/>
</dbReference>
<comment type="similarity">
    <text evidence="2 12">Belongs to the chloride channel (TC 2.A.49) family.</text>
</comment>
<dbReference type="InterPro" id="IPR014743">
    <property type="entry name" value="Cl-channel_core"/>
</dbReference>
<keyword evidence="5 12" id="KW-1133">Transmembrane helix</keyword>
<keyword evidence="7 12" id="KW-0472">Membrane</keyword>
<feature type="compositionally biased region" description="Low complexity" evidence="13">
    <location>
        <begin position="60"/>
        <end position="69"/>
    </location>
</feature>
<evidence type="ECO:0000256" key="6">
    <source>
        <dbReference type="ARBA" id="ARBA00023065"/>
    </source>
</evidence>
<feature type="domain" description="CBS" evidence="14">
    <location>
        <begin position="756"/>
        <end position="814"/>
    </location>
</feature>
<comment type="subcellular location">
    <subcellularLocation>
        <location evidence="1 12">Membrane</location>
        <topology evidence="1 12">Multi-pass membrane protein</topology>
    </subcellularLocation>
</comment>
<feature type="region of interest" description="Disordered" evidence="13">
    <location>
        <begin position="668"/>
        <end position="710"/>
    </location>
</feature>
<keyword evidence="11" id="KW-0129">CBS domain</keyword>
<feature type="transmembrane region" description="Helical" evidence="12">
    <location>
        <begin position="504"/>
        <end position="528"/>
    </location>
</feature>
<evidence type="ECO:0000313" key="15">
    <source>
        <dbReference type="EMBL" id="KAK9821520.1"/>
    </source>
</evidence>
<protein>
    <recommendedName>
        <fullName evidence="12">Chloride channel protein</fullName>
    </recommendedName>
</protein>
<feature type="compositionally biased region" description="Polar residues" evidence="13">
    <location>
        <begin position="7"/>
        <end position="26"/>
    </location>
</feature>
<evidence type="ECO:0000256" key="10">
    <source>
        <dbReference type="ARBA" id="ARBA00023303"/>
    </source>
</evidence>
<dbReference type="InterPro" id="IPR000644">
    <property type="entry name" value="CBS_dom"/>
</dbReference>
<dbReference type="Proteomes" id="UP001438707">
    <property type="component" value="Unassembled WGS sequence"/>
</dbReference>
<feature type="region of interest" description="Disordered" evidence="13">
    <location>
        <begin position="723"/>
        <end position="751"/>
    </location>
</feature>
<keyword evidence="6 12" id="KW-0406">Ion transport</keyword>
<feature type="transmembrane region" description="Helical" evidence="12">
    <location>
        <begin position="535"/>
        <end position="552"/>
    </location>
</feature>
<dbReference type="PROSITE" id="PS51371">
    <property type="entry name" value="CBS"/>
    <property type="match status" value="1"/>
</dbReference>
<organism evidence="15 16">
    <name type="scientific">Apatococcus lobatus</name>
    <dbReference type="NCBI Taxonomy" id="904363"/>
    <lineage>
        <taxon>Eukaryota</taxon>
        <taxon>Viridiplantae</taxon>
        <taxon>Chlorophyta</taxon>
        <taxon>core chlorophytes</taxon>
        <taxon>Trebouxiophyceae</taxon>
        <taxon>Chlorellales</taxon>
        <taxon>Chlorellaceae</taxon>
        <taxon>Apatococcus</taxon>
    </lineage>
</organism>
<evidence type="ECO:0000313" key="16">
    <source>
        <dbReference type="Proteomes" id="UP001438707"/>
    </source>
</evidence>
<dbReference type="InterPro" id="IPR001807">
    <property type="entry name" value="ClC"/>
</dbReference>
<comment type="caution">
    <text evidence="12">Lacks conserved residue(s) required for the propagation of feature annotation.</text>
</comment>
<feature type="compositionally biased region" description="Basic residues" evidence="13">
    <location>
        <begin position="95"/>
        <end position="106"/>
    </location>
</feature>
<evidence type="ECO:0000256" key="9">
    <source>
        <dbReference type="ARBA" id="ARBA00023214"/>
    </source>
</evidence>
<feature type="transmembrane region" description="Helical" evidence="12">
    <location>
        <begin position="469"/>
        <end position="492"/>
    </location>
</feature>
<evidence type="ECO:0000256" key="4">
    <source>
        <dbReference type="ARBA" id="ARBA00022692"/>
    </source>
</evidence>
<feature type="region of interest" description="Disordered" evidence="13">
    <location>
        <begin position="57"/>
        <end position="76"/>
    </location>
</feature>
<feature type="transmembrane region" description="Helical" evidence="12">
    <location>
        <begin position="402"/>
        <end position="421"/>
    </location>
</feature>
<keyword evidence="9 12" id="KW-0868">Chloride</keyword>
<keyword evidence="8" id="KW-0869">Chloride channel</keyword>
<sequence length="820" mass="86426">MWGFLPSASQQPTGSRISSLNSTTWPDSPRAVFAGSSGCFHIRLAWRRNCTAGFHHSSSDSRSSQSRPSCAHPHSVPPKTLCKVECHFQRCQGRRSGRRHQRRRSSCKATGDRDIAEDATESTGRAAESEAKVLLLACAIGILTGAGVVLFNDVIKAIRHVAWQETPLEATHWGRWARQQPVRTAWHLIVLPPALGGCVVGSFKLATGNFGERWATDDPQSPGSRAKKWLQPLMKATSAALTLGTGASLGPEGPSVDIGKSVAGGLGNTLRSKQRRVQSLIAAGSGAGVAAGFNAPIAGVFFAVEMVLQSGKEGPRTGDSQGLTLAMVLLACVLSATVSQAGLGATPAIRVPPTYELQSLYELPLVLLCGACCGLASAAFLSANEISTRAFKRLQKHRWQEAAFPAIGGLATGISALGYPEVLYQGFGNVNAILQSTGSDYAPWLLIQVVGVKIVCTAICKGSGLTGGIYAPSIFIGAALGSSFGGLAHFLLMPLGISVTDPQAYALVGAAGMLAASCQVPLTAVLLLFELTRDYLIVVPTLGAVGLSYWLVSLPDLKLPTQLPFVGGPDEQLPLIWTGSTLQVRSFPELVRSFKFQPLQRQPKPNRADESRGLERKDADAAPSLRRESGSPALQDTLEPVSFSVEVQRALGRAQRSAMLAAGGGALDREVDAVPPPTPLGTPHKAVLHKDSTSSQAEPVYRADTDPLIPDERGRAAKLALQTSNNGAAKSPEPQEPVTSGGLARESAPDTVESCLEDSCVMLSLDTPMQEAFQVMMDAGQKVAMITDASGKVIGVLTMDQILERMGRNANNASSNGSGP</sequence>
<dbReference type="GO" id="GO:0034707">
    <property type="term" value="C:chloride channel complex"/>
    <property type="evidence" value="ECO:0007669"/>
    <property type="project" value="UniProtKB-KW"/>
</dbReference>
<evidence type="ECO:0000256" key="7">
    <source>
        <dbReference type="ARBA" id="ARBA00023136"/>
    </source>
</evidence>
<dbReference type="Gene3D" id="3.10.580.10">
    <property type="entry name" value="CBS-domain"/>
    <property type="match status" value="1"/>
</dbReference>
<dbReference type="SUPFAM" id="SSF81340">
    <property type="entry name" value="Clc chloride channel"/>
    <property type="match status" value="1"/>
</dbReference>
<feature type="transmembrane region" description="Helical" evidence="12">
    <location>
        <begin position="280"/>
        <end position="304"/>
    </location>
</feature>
<keyword evidence="3 12" id="KW-0813">Transport</keyword>
<feature type="region of interest" description="Disordered" evidence="13">
    <location>
        <begin position="598"/>
        <end position="637"/>
    </location>
</feature>
<keyword evidence="16" id="KW-1185">Reference proteome</keyword>
<accession>A0AAW1QJ90</accession>
<dbReference type="GO" id="GO:0005254">
    <property type="term" value="F:chloride channel activity"/>
    <property type="evidence" value="ECO:0007669"/>
    <property type="project" value="UniProtKB-UniRule"/>
</dbReference>
<evidence type="ECO:0000256" key="1">
    <source>
        <dbReference type="ARBA" id="ARBA00004141"/>
    </source>
</evidence>
<feature type="region of interest" description="Disordered" evidence="13">
    <location>
        <begin position="1"/>
        <end position="27"/>
    </location>
</feature>
<dbReference type="PANTHER" id="PTHR43427:SF6">
    <property type="entry name" value="CHLORIDE CHANNEL PROTEIN CLC-E"/>
    <property type="match status" value="1"/>
</dbReference>
<feature type="transmembrane region" description="Helical" evidence="12">
    <location>
        <begin position="325"/>
        <end position="343"/>
    </location>
</feature>
<evidence type="ECO:0000256" key="13">
    <source>
        <dbReference type="SAM" id="MobiDB-lite"/>
    </source>
</evidence>
<evidence type="ECO:0000256" key="3">
    <source>
        <dbReference type="ARBA" id="ARBA00022448"/>
    </source>
</evidence>
<evidence type="ECO:0000256" key="11">
    <source>
        <dbReference type="PROSITE-ProRule" id="PRU00703"/>
    </source>
</evidence>
<feature type="transmembrane region" description="Helical" evidence="12">
    <location>
        <begin position="133"/>
        <end position="151"/>
    </location>
</feature>
<dbReference type="SUPFAM" id="SSF54631">
    <property type="entry name" value="CBS-domain pair"/>
    <property type="match status" value="1"/>
</dbReference>
<comment type="caution">
    <text evidence="15">The sequence shown here is derived from an EMBL/GenBank/DDBJ whole genome shotgun (WGS) entry which is preliminary data.</text>
</comment>
<evidence type="ECO:0000259" key="14">
    <source>
        <dbReference type="PROSITE" id="PS51371"/>
    </source>
</evidence>
<dbReference type="Gene3D" id="1.10.3080.10">
    <property type="entry name" value="Clc chloride channel"/>
    <property type="match status" value="1"/>
</dbReference>
<dbReference type="AlphaFoldDB" id="A0AAW1QJ90"/>
<dbReference type="PANTHER" id="PTHR43427">
    <property type="entry name" value="CHLORIDE CHANNEL PROTEIN CLC-E"/>
    <property type="match status" value="1"/>
</dbReference>
<reference evidence="15 16" key="1">
    <citation type="journal article" date="2024" name="Nat. Commun.">
        <title>Phylogenomics reveals the evolutionary origins of lichenization in chlorophyte algae.</title>
        <authorList>
            <person name="Puginier C."/>
            <person name="Libourel C."/>
            <person name="Otte J."/>
            <person name="Skaloud P."/>
            <person name="Haon M."/>
            <person name="Grisel S."/>
            <person name="Petersen M."/>
            <person name="Berrin J.G."/>
            <person name="Delaux P.M."/>
            <person name="Dal Grande F."/>
            <person name="Keller J."/>
        </authorList>
    </citation>
    <scope>NUCLEOTIDE SEQUENCE [LARGE SCALE GENOMIC DNA]</scope>
    <source>
        <strain evidence="15 16">SAG 2145</strain>
    </source>
</reference>
<feature type="transmembrane region" description="Helical" evidence="12">
    <location>
        <begin position="441"/>
        <end position="460"/>
    </location>
</feature>
<dbReference type="InterPro" id="IPR050368">
    <property type="entry name" value="ClC-type_chloride_channel"/>
</dbReference>
<dbReference type="PRINTS" id="PR00762">
    <property type="entry name" value="CLCHANNEL"/>
</dbReference>
<evidence type="ECO:0000256" key="5">
    <source>
        <dbReference type="ARBA" id="ARBA00022989"/>
    </source>
</evidence>
<keyword evidence="10" id="KW-0407">Ion channel</keyword>
<dbReference type="Pfam" id="PF00654">
    <property type="entry name" value="Voltage_CLC"/>
    <property type="match status" value="1"/>
</dbReference>
<keyword evidence="4 12" id="KW-0812">Transmembrane</keyword>
<dbReference type="Pfam" id="PF00571">
    <property type="entry name" value="CBS"/>
    <property type="match status" value="1"/>
</dbReference>
<feature type="region of interest" description="Disordered" evidence="13">
    <location>
        <begin position="95"/>
        <end position="123"/>
    </location>
</feature>
<feature type="compositionally biased region" description="Basic and acidic residues" evidence="13">
    <location>
        <begin position="701"/>
        <end position="710"/>
    </location>
</feature>
<proteinExistence type="inferred from homology"/>
<evidence type="ECO:0000256" key="2">
    <source>
        <dbReference type="ARBA" id="ARBA00009476"/>
    </source>
</evidence>
<dbReference type="EMBL" id="JALJOS010000037">
    <property type="protein sequence ID" value="KAK9821520.1"/>
    <property type="molecule type" value="Genomic_DNA"/>
</dbReference>
<gene>
    <name evidence="15" type="ORF">WJX74_006423</name>
</gene>
<evidence type="ECO:0000256" key="8">
    <source>
        <dbReference type="ARBA" id="ARBA00023173"/>
    </source>
</evidence>
<feature type="transmembrane region" description="Helical" evidence="12">
    <location>
        <begin position="363"/>
        <end position="381"/>
    </location>
</feature>
<dbReference type="CDD" id="cd00400">
    <property type="entry name" value="Voltage_gated_ClC"/>
    <property type="match status" value="1"/>
</dbReference>
<feature type="compositionally biased region" description="Basic and acidic residues" evidence="13">
    <location>
        <begin position="606"/>
        <end position="629"/>
    </location>
</feature>
<name>A0AAW1QJ90_9CHLO</name>
<evidence type="ECO:0000256" key="12">
    <source>
        <dbReference type="RuleBase" id="RU361221"/>
    </source>
</evidence>